<dbReference type="EMBL" id="CP012040">
    <property type="protein sequence ID" value="AKP50480.1"/>
    <property type="molecule type" value="Genomic_DNA"/>
</dbReference>
<dbReference type="KEGG" id="camu:CA2015_1026"/>
<dbReference type="AlphaFoldDB" id="A0A0H4PBJ1"/>
<organism evidence="1 2">
    <name type="scientific">Cyclobacterium amurskyense</name>
    <dbReference type="NCBI Taxonomy" id="320787"/>
    <lineage>
        <taxon>Bacteria</taxon>
        <taxon>Pseudomonadati</taxon>
        <taxon>Bacteroidota</taxon>
        <taxon>Cytophagia</taxon>
        <taxon>Cytophagales</taxon>
        <taxon>Cyclobacteriaceae</taxon>
        <taxon>Cyclobacterium</taxon>
    </lineage>
</organism>
<dbReference type="PROSITE" id="PS51257">
    <property type="entry name" value="PROKAR_LIPOPROTEIN"/>
    <property type="match status" value="1"/>
</dbReference>
<name>A0A0H4PBJ1_9BACT</name>
<evidence type="ECO:0008006" key="3">
    <source>
        <dbReference type="Google" id="ProtNLM"/>
    </source>
</evidence>
<protein>
    <recommendedName>
        <fullName evidence="3">Lipoprotein</fullName>
    </recommendedName>
</protein>
<dbReference type="STRING" id="320787.CA2015_1026"/>
<keyword evidence="2" id="KW-1185">Reference proteome</keyword>
<sequence length="188" mass="21427">MGRCHNFIYLLMLVGILTSCKKEEKGPFANPTQIDKYFPLTQFLQKSIDKVGDAEVVKEVRFNEESEIVDFRMDSLVWRQELDFFFQADINKASLASSYESIEESGLLIHRLKPAEKGTIKEIKVSKQSGKIASITILSVIDNLFYNSTVEGLIKMNDNEEISSYRLSGNQKVWFLSNTKLSVEGKVK</sequence>
<evidence type="ECO:0000313" key="1">
    <source>
        <dbReference type="EMBL" id="AKP50480.1"/>
    </source>
</evidence>
<reference evidence="1 2" key="1">
    <citation type="submission" date="2015-07" db="EMBL/GenBank/DDBJ databases">
        <authorList>
            <person name="Kim K.M."/>
        </authorList>
    </citation>
    <scope>NUCLEOTIDE SEQUENCE [LARGE SCALE GENOMIC DNA]</scope>
    <source>
        <strain evidence="1 2">KCTC 12363</strain>
    </source>
</reference>
<gene>
    <name evidence="1" type="ORF">CA2015_1026</name>
</gene>
<evidence type="ECO:0000313" key="2">
    <source>
        <dbReference type="Proteomes" id="UP000036520"/>
    </source>
</evidence>
<accession>A0A0H4PBJ1</accession>
<dbReference type="Proteomes" id="UP000036520">
    <property type="component" value="Chromosome"/>
</dbReference>
<proteinExistence type="predicted"/>